<dbReference type="OrthoDB" id="1470350at2759"/>
<feature type="binding site" description="axial binding residue" evidence="9">
    <location>
        <position position="455"/>
    </location>
    <ligand>
        <name>heme</name>
        <dbReference type="ChEBI" id="CHEBI:30413"/>
    </ligand>
    <ligandPart>
        <name>Fe</name>
        <dbReference type="ChEBI" id="CHEBI:18248"/>
    </ligandPart>
</feature>
<keyword evidence="3 9" id="KW-0349">Heme</keyword>
<evidence type="ECO:0000256" key="1">
    <source>
        <dbReference type="ARBA" id="ARBA00001971"/>
    </source>
</evidence>
<keyword evidence="8 10" id="KW-0503">Monooxygenase</keyword>
<dbReference type="GO" id="GO:0020037">
    <property type="term" value="F:heme binding"/>
    <property type="evidence" value="ECO:0007669"/>
    <property type="project" value="InterPro"/>
</dbReference>
<dbReference type="GO" id="GO:0016712">
    <property type="term" value="F:oxidoreductase activity, acting on paired donors, with incorporation or reduction of molecular oxygen, reduced flavin or flavoprotein as one donor, and incorporation of one atom of oxygen"/>
    <property type="evidence" value="ECO:0007669"/>
    <property type="project" value="InterPro"/>
</dbReference>
<comment type="cofactor">
    <cofactor evidence="1 9">
        <name>heme</name>
        <dbReference type="ChEBI" id="CHEBI:30413"/>
    </cofactor>
</comment>
<proteinExistence type="inferred from homology"/>
<name>A0A4S8QUZ1_9HELO</name>
<evidence type="ECO:0000256" key="6">
    <source>
        <dbReference type="ARBA" id="ARBA00023004"/>
    </source>
</evidence>
<sequence length="512" mass="58490">MRTTTYLALVATGVLITVYLYKKLSEYLTITDLERKNDCMQPRKYPHKDPFLGLDFFFKMGAAMKTGKVLQTNRELYATYGKTFQSNSWGTPVIHTCESENIKTVLALSFGSFGKVKVKPEKGGGSLEAQGIITADGKIWQRSRALVRPTFPRAEISNFAALEKHVARFLDLLPRDDSTVDLQPLTKNLLLDISTEFLFGESVESQSPNAPFDAREFLNAFDMTMRGLGARMMLGKLKFIRGRDIEWKKAFGKVHAYIDKHVSRVLESQKGVENNGDEDERTTQKQYILLNEMAKETQDAVDLRYQLFHVFIPAHDATGIAVSDIFFHLARDAHRWDKLRREVLAATTGQTLSFEILKSMKYLRYVSNESLRLHPTAGFLRRVCHKDTILPLGGGPDGKAPFLVRKGSNITCDIHALHRDKGYWGNDVDDFRPERWETLRPTWEYLPFSGGPRICPAQQMVFIDSAYIIVRVMQKLSKMESRDSRPWMERFRMAVENGNGVRIKLVQDELDV</sequence>
<dbReference type="AlphaFoldDB" id="A0A4S8QUZ1"/>
<evidence type="ECO:0000256" key="4">
    <source>
        <dbReference type="ARBA" id="ARBA00022723"/>
    </source>
</evidence>
<dbReference type="GO" id="GO:0005506">
    <property type="term" value="F:iron ion binding"/>
    <property type="evidence" value="ECO:0007669"/>
    <property type="project" value="InterPro"/>
</dbReference>
<evidence type="ECO:0000256" key="8">
    <source>
        <dbReference type="ARBA" id="ARBA00023033"/>
    </source>
</evidence>
<dbReference type="Pfam" id="PF00067">
    <property type="entry name" value="p450"/>
    <property type="match status" value="1"/>
</dbReference>
<dbReference type="PANTHER" id="PTHR24287:SF19">
    <property type="entry name" value="CYTOCHROME P450"/>
    <property type="match status" value="1"/>
</dbReference>
<evidence type="ECO:0008006" key="13">
    <source>
        <dbReference type="Google" id="ProtNLM"/>
    </source>
</evidence>
<keyword evidence="6 9" id="KW-0408">Iron</keyword>
<keyword evidence="12" id="KW-1185">Reference proteome</keyword>
<dbReference type="SUPFAM" id="SSF48264">
    <property type="entry name" value="Cytochrome P450"/>
    <property type="match status" value="1"/>
</dbReference>
<protein>
    <recommendedName>
        <fullName evidence="13">Cytochrome P450</fullName>
    </recommendedName>
</protein>
<comment type="similarity">
    <text evidence="2 10">Belongs to the cytochrome P450 family.</text>
</comment>
<comment type="caution">
    <text evidence="11">The sequence shown here is derived from an EMBL/GenBank/DDBJ whole genome shotgun (WGS) entry which is preliminary data.</text>
</comment>
<dbReference type="CDD" id="cd11063">
    <property type="entry name" value="CYP52"/>
    <property type="match status" value="1"/>
</dbReference>
<gene>
    <name evidence="11" type="ORF">BGAL_0210g00110</name>
</gene>
<evidence type="ECO:0000256" key="10">
    <source>
        <dbReference type="RuleBase" id="RU000461"/>
    </source>
</evidence>
<dbReference type="InterPro" id="IPR001128">
    <property type="entry name" value="Cyt_P450"/>
</dbReference>
<dbReference type="PRINTS" id="PR00464">
    <property type="entry name" value="EP450II"/>
</dbReference>
<keyword evidence="4 9" id="KW-0479">Metal-binding</keyword>
<dbReference type="InterPro" id="IPR036396">
    <property type="entry name" value="Cyt_P450_sf"/>
</dbReference>
<dbReference type="InterPro" id="IPR017972">
    <property type="entry name" value="Cyt_P450_CS"/>
</dbReference>
<dbReference type="Gene3D" id="1.10.630.10">
    <property type="entry name" value="Cytochrome P450"/>
    <property type="match status" value="1"/>
</dbReference>
<dbReference type="EMBL" id="PQXL01000210">
    <property type="protein sequence ID" value="THV49127.1"/>
    <property type="molecule type" value="Genomic_DNA"/>
</dbReference>
<evidence type="ECO:0000256" key="9">
    <source>
        <dbReference type="PIRSR" id="PIRSR602402-1"/>
    </source>
</evidence>
<keyword evidence="7" id="KW-0843">Virulence</keyword>
<reference evidence="11 12" key="1">
    <citation type="submission" date="2017-12" db="EMBL/GenBank/DDBJ databases">
        <title>Comparative genomics of Botrytis spp.</title>
        <authorList>
            <person name="Valero-Jimenez C.A."/>
            <person name="Tapia P."/>
            <person name="Veloso J."/>
            <person name="Silva-Moreno E."/>
            <person name="Staats M."/>
            <person name="Valdes J.H."/>
            <person name="Van Kan J.A.L."/>
        </authorList>
    </citation>
    <scope>NUCLEOTIDE SEQUENCE [LARGE SCALE GENOMIC DNA]</scope>
    <source>
        <strain evidence="11 12">MUCL435</strain>
    </source>
</reference>
<dbReference type="InterPro" id="IPR047146">
    <property type="entry name" value="Cyt_P450_E_CYP52_fungi"/>
</dbReference>
<dbReference type="PANTHER" id="PTHR24287">
    <property type="entry name" value="P450, PUTATIVE (EUROFUNG)-RELATED"/>
    <property type="match status" value="1"/>
</dbReference>
<dbReference type="Proteomes" id="UP000308671">
    <property type="component" value="Unassembled WGS sequence"/>
</dbReference>
<dbReference type="InterPro" id="IPR002974">
    <property type="entry name" value="Cyt_P450_E_CYP52_ascomycetes"/>
</dbReference>
<evidence type="ECO:0000256" key="5">
    <source>
        <dbReference type="ARBA" id="ARBA00023002"/>
    </source>
</evidence>
<evidence type="ECO:0000256" key="3">
    <source>
        <dbReference type="ARBA" id="ARBA00022617"/>
    </source>
</evidence>
<evidence type="ECO:0000313" key="11">
    <source>
        <dbReference type="EMBL" id="THV49127.1"/>
    </source>
</evidence>
<keyword evidence="5 10" id="KW-0560">Oxidoreductase</keyword>
<evidence type="ECO:0000256" key="2">
    <source>
        <dbReference type="ARBA" id="ARBA00010617"/>
    </source>
</evidence>
<organism evidence="11 12">
    <name type="scientific">Botrytis galanthina</name>
    <dbReference type="NCBI Taxonomy" id="278940"/>
    <lineage>
        <taxon>Eukaryota</taxon>
        <taxon>Fungi</taxon>
        <taxon>Dikarya</taxon>
        <taxon>Ascomycota</taxon>
        <taxon>Pezizomycotina</taxon>
        <taxon>Leotiomycetes</taxon>
        <taxon>Helotiales</taxon>
        <taxon>Sclerotiniaceae</taxon>
        <taxon>Botrytis</taxon>
    </lineage>
</organism>
<dbReference type="PROSITE" id="PS00086">
    <property type="entry name" value="CYTOCHROME_P450"/>
    <property type="match status" value="1"/>
</dbReference>
<evidence type="ECO:0000313" key="12">
    <source>
        <dbReference type="Proteomes" id="UP000308671"/>
    </source>
</evidence>
<dbReference type="PRINTS" id="PR01239">
    <property type="entry name" value="EP450IICYP52"/>
</dbReference>
<accession>A0A4S8QUZ1</accession>
<evidence type="ECO:0000256" key="7">
    <source>
        <dbReference type="ARBA" id="ARBA00023026"/>
    </source>
</evidence>
<dbReference type="InterPro" id="IPR002402">
    <property type="entry name" value="Cyt_P450_E_grp-II"/>
</dbReference>